<sequence>MSWEVEHSPLVLGSPQASLCICEPLVSLRTFPPQLSIHLRRYLPLISCPDLALALSFRPLLSQSQKGSAFVCFCCCDHHNMCHETSEKSYLTCWTSESDLGLTELSPGTGNGEFRSGSARKEFVSCVFRFLEAPFLCPQSSNSGLSPRHIASLHLFVQPLPSLTLTLPSFFLLRILCNLHNPPRSEKKREQNRTKTLYLLSPMQPGLAAHSISGDL</sequence>
<proteinExistence type="predicted"/>
<comment type="caution">
    <text evidence="1">The sequence shown here is derived from an EMBL/GenBank/DDBJ whole genome shotgun (WGS) entry which is preliminary data.</text>
</comment>
<evidence type="ECO:0000313" key="2">
    <source>
        <dbReference type="Proteomes" id="UP000527355"/>
    </source>
</evidence>
<dbReference type="EMBL" id="JABWUV010000007">
    <property type="protein sequence ID" value="KAF6341568.1"/>
    <property type="molecule type" value="Genomic_DNA"/>
</dbReference>
<dbReference type="Proteomes" id="UP000527355">
    <property type="component" value="Unassembled WGS sequence"/>
</dbReference>
<evidence type="ECO:0000313" key="1">
    <source>
        <dbReference type="EMBL" id="KAF6341568.1"/>
    </source>
</evidence>
<reference evidence="1 2" key="1">
    <citation type="journal article" date="2020" name="Nature">
        <title>Six reference-quality genomes reveal evolution of bat adaptations.</title>
        <authorList>
            <person name="Jebb D."/>
            <person name="Huang Z."/>
            <person name="Pippel M."/>
            <person name="Hughes G.M."/>
            <person name="Lavrichenko K."/>
            <person name="Devanna P."/>
            <person name="Winkler S."/>
            <person name="Jermiin L.S."/>
            <person name="Skirmuntt E.C."/>
            <person name="Katzourakis A."/>
            <person name="Burkitt-Gray L."/>
            <person name="Ray D.A."/>
            <person name="Sullivan K.A.M."/>
            <person name="Roscito J.G."/>
            <person name="Kirilenko B.M."/>
            <person name="Davalos L.M."/>
            <person name="Corthals A.P."/>
            <person name="Power M.L."/>
            <person name="Jones G."/>
            <person name="Ransome R.D."/>
            <person name="Dechmann D.K.N."/>
            <person name="Locatelli A.G."/>
            <person name="Puechmaille S.J."/>
            <person name="Fedrigo O."/>
            <person name="Jarvis E.D."/>
            <person name="Hiller M."/>
            <person name="Vernes S.C."/>
            <person name="Myers E.W."/>
            <person name="Teeling E.C."/>
        </authorList>
    </citation>
    <scope>NUCLEOTIDE SEQUENCE [LARGE SCALE GENOMIC DNA]</scope>
    <source>
        <strain evidence="1">MMyoMyo1</strain>
        <tissue evidence="1">Flight muscle</tissue>
    </source>
</reference>
<keyword evidence="2" id="KW-1185">Reference proteome</keyword>
<protein>
    <submittedName>
        <fullName evidence="1">Uncharacterized protein</fullName>
    </submittedName>
</protein>
<name>A0A7J7WW89_MYOMY</name>
<accession>A0A7J7WW89</accession>
<dbReference type="AlphaFoldDB" id="A0A7J7WW89"/>
<gene>
    <name evidence="1" type="ORF">mMyoMyo1_011969</name>
</gene>
<organism evidence="1 2">
    <name type="scientific">Myotis myotis</name>
    <name type="common">Greater mouse-eared bat</name>
    <name type="synonym">Vespertilio myotis</name>
    <dbReference type="NCBI Taxonomy" id="51298"/>
    <lineage>
        <taxon>Eukaryota</taxon>
        <taxon>Metazoa</taxon>
        <taxon>Chordata</taxon>
        <taxon>Craniata</taxon>
        <taxon>Vertebrata</taxon>
        <taxon>Euteleostomi</taxon>
        <taxon>Mammalia</taxon>
        <taxon>Eutheria</taxon>
        <taxon>Laurasiatheria</taxon>
        <taxon>Chiroptera</taxon>
        <taxon>Yangochiroptera</taxon>
        <taxon>Vespertilionidae</taxon>
        <taxon>Myotis</taxon>
    </lineage>
</organism>